<dbReference type="CDD" id="cd01949">
    <property type="entry name" value="GGDEF"/>
    <property type="match status" value="1"/>
</dbReference>
<keyword evidence="1" id="KW-1133">Transmembrane helix</keyword>
<name>A0A2T6KHA2_9RHOB</name>
<evidence type="ECO:0000259" key="4">
    <source>
        <dbReference type="PROSITE" id="PS50883"/>
    </source>
</evidence>
<keyword evidence="1" id="KW-0812">Transmembrane</keyword>
<evidence type="ECO:0000256" key="1">
    <source>
        <dbReference type="SAM" id="Phobius"/>
    </source>
</evidence>
<dbReference type="CDD" id="cd01948">
    <property type="entry name" value="EAL"/>
    <property type="match status" value="1"/>
</dbReference>
<dbReference type="SUPFAM" id="SSF55785">
    <property type="entry name" value="PYP-like sensor domain (PAS domain)"/>
    <property type="match status" value="1"/>
</dbReference>
<dbReference type="InterPro" id="IPR000014">
    <property type="entry name" value="PAS"/>
</dbReference>
<dbReference type="InterPro" id="IPR000160">
    <property type="entry name" value="GGDEF_dom"/>
</dbReference>
<feature type="domain" description="PAC" evidence="3">
    <location>
        <begin position="281"/>
        <end position="335"/>
    </location>
</feature>
<feature type="transmembrane region" description="Helical" evidence="1">
    <location>
        <begin position="6"/>
        <end position="31"/>
    </location>
</feature>
<dbReference type="Pfam" id="PF13426">
    <property type="entry name" value="PAS_9"/>
    <property type="match status" value="1"/>
</dbReference>
<dbReference type="GO" id="GO:0003824">
    <property type="term" value="F:catalytic activity"/>
    <property type="evidence" value="ECO:0007669"/>
    <property type="project" value="UniProtKB-ARBA"/>
</dbReference>
<dbReference type="CDD" id="cd00130">
    <property type="entry name" value="PAS"/>
    <property type="match status" value="1"/>
</dbReference>
<dbReference type="SUPFAM" id="SSF141868">
    <property type="entry name" value="EAL domain-like"/>
    <property type="match status" value="1"/>
</dbReference>
<comment type="caution">
    <text evidence="6">The sequence shown here is derived from an EMBL/GenBank/DDBJ whole genome shotgun (WGS) entry which is preliminary data.</text>
</comment>
<feature type="domain" description="GGDEF" evidence="5">
    <location>
        <begin position="374"/>
        <end position="507"/>
    </location>
</feature>
<dbReference type="EMBL" id="QBUD01000005">
    <property type="protein sequence ID" value="PUB14894.1"/>
    <property type="molecule type" value="Genomic_DNA"/>
</dbReference>
<dbReference type="SUPFAM" id="SSF55073">
    <property type="entry name" value="Nucleotide cyclase"/>
    <property type="match status" value="1"/>
</dbReference>
<protein>
    <submittedName>
        <fullName evidence="6">PAS domain S-box-containing protein/diguanylate cyclase (GGDEF)-like protein</fullName>
    </submittedName>
</protein>
<dbReference type="InterPro" id="IPR035919">
    <property type="entry name" value="EAL_sf"/>
</dbReference>
<dbReference type="InterPro" id="IPR029787">
    <property type="entry name" value="Nucleotide_cyclase"/>
</dbReference>
<dbReference type="PROSITE" id="PS50883">
    <property type="entry name" value="EAL"/>
    <property type="match status" value="1"/>
</dbReference>
<gene>
    <name evidence="6" type="ORF">C8N45_105117</name>
</gene>
<dbReference type="PANTHER" id="PTHR44757">
    <property type="entry name" value="DIGUANYLATE CYCLASE DGCP"/>
    <property type="match status" value="1"/>
</dbReference>
<dbReference type="Proteomes" id="UP000244523">
    <property type="component" value="Unassembled WGS sequence"/>
</dbReference>
<reference evidence="6 7" key="1">
    <citation type="submission" date="2018-04" db="EMBL/GenBank/DDBJ databases">
        <title>Genomic Encyclopedia of Archaeal and Bacterial Type Strains, Phase II (KMG-II): from individual species to whole genera.</title>
        <authorList>
            <person name="Goeker M."/>
        </authorList>
    </citation>
    <scope>NUCLEOTIDE SEQUENCE [LARGE SCALE GENOMIC DNA]</scope>
    <source>
        <strain evidence="6 7">DSM 29955</strain>
    </source>
</reference>
<evidence type="ECO:0000259" key="2">
    <source>
        <dbReference type="PROSITE" id="PS50112"/>
    </source>
</evidence>
<accession>A0A2T6KHA2</accession>
<dbReference type="Gene3D" id="3.20.20.450">
    <property type="entry name" value="EAL domain"/>
    <property type="match status" value="1"/>
</dbReference>
<evidence type="ECO:0000259" key="5">
    <source>
        <dbReference type="PROSITE" id="PS50887"/>
    </source>
</evidence>
<dbReference type="SMART" id="SM00052">
    <property type="entry name" value="EAL"/>
    <property type="match status" value="1"/>
</dbReference>
<organism evidence="6 7">
    <name type="scientific">Yoonia sediminilitoris</name>
    <dbReference type="NCBI Taxonomy" id="1286148"/>
    <lineage>
        <taxon>Bacteria</taxon>
        <taxon>Pseudomonadati</taxon>
        <taxon>Pseudomonadota</taxon>
        <taxon>Alphaproteobacteria</taxon>
        <taxon>Rhodobacterales</taxon>
        <taxon>Paracoccaceae</taxon>
        <taxon>Yoonia</taxon>
    </lineage>
</organism>
<keyword evidence="7" id="KW-1185">Reference proteome</keyword>
<dbReference type="AlphaFoldDB" id="A0A2T6KHA2"/>
<dbReference type="NCBIfam" id="TIGR00229">
    <property type="entry name" value="sensory_box"/>
    <property type="match status" value="1"/>
</dbReference>
<dbReference type="Pfam" id="PF00990">
    <property type="entry name" value="GGDEF"/>
    <property type="match status" value="1"/>
</dbReference>
<dbReference type="Gene3D" id="3.30.450.20">
    <property type="entry name" value="PAS domain"/>
    <property type="match status" value="1"/>
</dbReference>
<evidence type="ECO:0000313" key="6">
    <source>
        <dbReference type="EMBL" id="PUB14894.1"/>
    </source>
</evidence>
<dbReference type="InterPro" id="IPR043128">
    <property type="entry name" value="Rev_trsase/Diguanyl_cyclase"/>
</dbReference>
<dbReference type="InterPro" id="IPR000700">
    <property type="entry name" value="PAS-assoc_C"/>
</dbReference>
<feature type="domain" description="PAS" evidence="2">
    <location>
        <begin position="216"/>
        <end position="286"/>
    </location>
</feature>
<sequence length="774" mass="85153">MTSTRIPWVLMAFALMLTVSTAISFIGYRYLNVASEFRERNFNHLVASQNILDVARKNPIMRSSQAAELESLLQTAQAEAVWCRDTLSPFEKRLFAWLGAGPALQICDDNILHVAAAQALIDQIIAPETISAVGPDSAFALGLRFADAAEVIIEDSEAFQPYVSIIEDRITRYVRVGTASGGIALALIFLFLARQTILSLRAQNRTKAVLIEKAAVAESVNDSIAVTGPDGVITWVNPAFERLTGSTLDEVVGKTPIELLGSDQMNPKDFDDLKEAIAARRTIRRDIPSQNKSGDDYWIRMSISPYFGIAGEYRGYISVSTDISNLVKQQQELESTKNEVEHQALHDPLTGLPNRRALDQELHRRGTDKKDSGAGATLVRIDLDQFKYVNDTLGHAAGDFVLVDVAKTLSKLSRAQDLPARIGGDEFVVLLAPGTSLQEGEEFALRALRHIQEPIDYLGKQLRVGASFGVASTLDGLLDDSTLNVGADAALYEAKESGRNQVQLYSPLLHENLQTRRSMPEGLKEALEQDDFEPHYQIQVDAQTHEVVGVEMLGRWHSPRQGVVMPDKFLPVAQRLAIVDNIDVALFKRAMRELEQLLDEGFGLHRASFNVTAARIEDVKTAQTVVENRPPGLKVAFEILESVLIEDQGDHFRFGLDALREAGVAIEIDDFGSGHASIVGLMQLRPDAMKIDRRLISSVVDDAICREVVQSIMNIAHATQLTVVAEGVETMEHADLLRDMGCHTLQGYAFSKPVPLDGLRDLLSRRAGSAMKSA</sequence>
<evidence type="ECO:0000313" key="7">
    <source>
        <dbReference type="Proteomes" id="UP000244523"/>
    </source>
</evidence>
<dbReference type="PROSITE" id="PS50112">
    <property type="entry name" value="PAS"/>
    <property type="match status" value="1"/>
</dbReference>
<dbReference type="FunFam" id="3.30.70.270:FF:000001">
    <property type="entry name" value="Diguanylate cyclase domain protein"/>
    <property type="match status" value="1"/>
</dbReference>
<dbReference type="InterPro" id="IPR035965">
    <property type="entry name" value="PAS-like_dom_sf"/>
</dbReference>
<feature type="transmembrane region" description="Helical" evidence="1">
    <location>
        <begin position="173"/>
        <end position="193"/>
    </location>
</feature>
<dbReference type="PANTHER" id="PTHR44757:SF2">
    <property type="entry name" value="BIOFILM ARCHITECTURE MAINTENANCE PROTEIN MBAA"/>
    <property type="match status" value="1"/>
</dbReference>
<keyword evidence="1" id="KW-0472">Membrane</keyword>
<dbReference type="InterPro" id="IPR001633">
    <property type="entry name" value="EAL_dom"/>
</dbReference>
<dbReference type="SMART" id="SM00091">
    <property type="entry name" value="PAS"/>
    <property type="match status" value="1"/>
</dbReference>
<dbReference type="PROSITE" id="PS50887">
    <property type="entry name" value="GGDEF"/>
    <property type="match status" value="1"/>
</dbReference>
<dbReference type="SMART" id="SM00267">
    <property type="entry name" value="GGDEF"/>
    <property type="match status" value="1"/>
</dbReference>
<dbReference type="Pfam" id="PF00563">
    <property type="entry name" value="EAL"/>
    <property type="match status" value="1"/>
</dbReference>
<dbReference type="PROSITE" id="PS50113">
    <property type="entry name" value="PAC"/>
    <property type="match status" value="1"/>
</dbReference>
<evidence type="ECO:0000259" key="3">
    <source>
        <dbReference type="PROSITE" id="PS50113"/>
    </source>
</evidence>
<dbReference type="Gene3D" id="3.30.70.270">
    <property type="match status" value="1"/>
</dbReference>
<feature type="domain" description="EAL" evidence="4">
    <location>
        <begin position="516"/>
        <end position="767"/>
    </location>
</feature>
<dbReference type="InterPro" id="IPR052155">
    <property type="entry name" value="Biofilm_reg_signaling"/>
</dbReference>
<proteinExistence type="predicted"/>
<dbReference type="NCBIfam" id="TIGR00254">
    <property type="entry name" value="GGDEF"/>
    <property type="match status" value="1"/>
</dbReference>